<evidence type="ECO:0000313" key="1">
    <source>
        <dbReference type="EMBL" id="CAE8654434.1"/>
    </source>
</evidence>
<sequence>DPANAGWASAKLQLREDQVPGAAAASGVSEVGGLGPRELPSLAWACATQLYFDATVSRAPAAQANRLASAEAEPLGAQGLSNLLWPSTRLRASGPQLFRAVGAAACDQMSGFSNQATSNSVWGPGTSERLEVRLMGTACKAAQAEAPGLTSQGIANLGRCSTSPQVKGIP</sequence>
<feature type="non-terminal residue" evidence="1">
    <location>
        <position position="170"/>
    </location>
</feature>
<evidence type="ECO:0000313" key="2">
    <source>
        <dbReference type="Proteomes" id="UP000626109"/>
    </source>
</evidence>
<organism evidence="1 2">
    <name type="scientific">Polarella glacialis</name>
    <name type="common">Dinoflagellate</name>
    <dbReference type="NCBI Taxonomy" id="89957"/>
    <lineage>
        <taxon>Eukaryota</taxon>
        <taxon>Sar</taxon>
        <taxon>Alveolata</taxon>
        <taxon>Dinophyceae</taxon>
        <taxon>Suessiales</taxon>
        <taxon>Suessiaceae</taxon>
        <taxon>Polarella</taxon>
    </lineage>
</organism>
<dbReference type="AlphaFoldDB" id="A0A813IJS0"/>
<dbReference type="Proteomes" id="UP000626109">
    <property type="component" value="Unassembled WGS sequence"/>
</dbReference>
<reference evidence="1" key="1">
    <citation type="submission" date="2021-02" db="EMBL/GenBank/DDBJ databases">
        <authorList>
            <person name="Dougan E. K."/>
            <person name="Rhodes N."/>
            <person name="Thang M."/>
            <person name="Chan C."/>
        </authorList>
    </citation>
    <scope>NUCLEOTIDE SEQUENCE</scope>
</reference>
<accession>A0A813IJS0</accession>
<feature type="non-terminal residue" evidence="1">
    <location>
        <position position="1"/>
    </location>
</feature>
<gene>
    <name evidence="1" type="ORF">PGLA2088_LOCUS11010</name>
</gene>
<name>A0A813IJS0_POLGL</name>
<proteinExistence type="predicted"/>
<comment type="caution">
    <text evidence="1">The sequence shown here is derived from an EMBL/GenBank/DDBJ whole genome shotgun (WGS) entry which is preliminary data.</text>
</comment>
<dbReference type="EMBL" id="CAJNNW010012572">
    <property type="protein sequence ID" value="CAE8654434.1"/>
    <property type="molecule type" value="Genomic_DNA"/>
</dbReference>
<protein>
    <submittedName>
        <fullName evidence="1">Uncharacterized protein</fullName>
    </submittedName>
</protein>